<feature type="transmembrane region" description="Helical" evidence="3">
    <location>
        <begin position="373"/>
        <end position="393"/>
    </location>
</feature>
<dbReference type="InterPro" id="IPR011701">
    <property type="entry name" value="MFS"/>
</dbReference>
<organism evidence="5 6">
    <name type="scientific">Thielaviopsis punctulata</name>
    <dbReference type="NCBI Taxonomy" id="72032"/>
    <lineage>
        <taxon>Eukaryota</taxon>
        <taxon>Fungi</taxon>
        <taxon>Dikarya</taxon>
        <taxon>Ascomycota</taxon>
        <taxon>Pezizomycotina</taxon>
        <taxon>Sordariomycetes</taxon>
        <taxon>Hypocreomycetidae</taxon>
        <taxon>Microascales</taxon>
        <taxon>Ceratocystidaceae</taxon>
        <taxon>Thielaviopsis</taxon>
    </lineage>
</organism>
<feature type="transmembrane region" description="Helical" evidence="3">
    <location>
        <begin position="100"/>
        <end position="119"/>
    </location>
</feature>
<evidence type="ECO:0000256" key="1">
    <source>
        <dbReference type="ARBA" id="ARBA00004141"/>
    </source>
</evidence>
<dbReference type="GO" id="GO:0016020">
    <property type="term" value="C:membrane"/>
    <property type="evidence" value="ECO:0007669"/>
    <property type="project" value="UniProtKB-SubCell"/>
</dbReference>
<feature type="region of interest" description="Disordered" evidence="2">
    <location>
        <begin position="1"/>
        <end position="29"/>
    </location>
</feature>
<sequence>MESTTKRSDSFSKASKVAEHTSASNSLPGTQDLLSLKELDPALDAKMHLVNNAIDEIGWTPYHLKLFFLNGFGYSVDSQISLIQSVVAAPAFREFGGSGYSHALNIAVYVGLLLGALFWGFGADVIGRRTAFNITLFSCSIACVVAGAMPSWASLAFFVSLIGFTTGGNLILDVTVFLEYLPSRHQWMLTTMACWWGLGQAVTGFIAWGFLSPSSMNCVDVASCTRSNNMGWRYVFFTNGALVFVLSLLRVTVMNLRETPKYLLGEGKDAEVAETLHGIASKYNRPCSLTLDQLRACGQIKTAHSSGKSRWSPAEFMMHVRGMFITKRIGLSTILVISSWTLIGLAYPLFYVFLPDYMARRGATFNLSTFETWRNYAFTNISSIPGPIIAGFMCNTKLFGRRYTMAVGALISSGFLFAYINGVKTAAQDLGISCAIACSINIYYSVLFAYTPEVLLSAHRTTGNGIAVAFNRVMGVLSSVVASTDRDAGSAPLYDTTPPNPSEPADSQDLGPLAQRLQDATEETLLTGGRAGRSAIENAGFSPALKARLLSALPPLPPSSSAVLALPASADAAARTTALARPWDGTEPPLAAAQRMLADTHRELPASLRNNPVDMRMRGTPRVAPGQRLASARDLAREYQADAEDRADRRRVFRERFEPGARALPNTLAGLAGLANERIEEAMARGAFRNIPRGPGVQRDTRADNPFIDTTEYIMNNMIRRQALAPPWIEKQQDMAKAADKFRARLRASWRTHLVALIKRRAGPDGAAQVRVARENARAEARRAPAVRQRGLGHAPGMATADAVMKPVQQEERVAGEAGDGEPLRDEAWRVREREYVGLAVGELNAMMRAYNLMAPDLAKKPYFDAEREVAAVYADVAPQVEAVLREESVRPVQNIAGSFGLGGSAAGVRESKEPHYGFKEMWRDLWRRR</sequence>
<proteinExistence type="predicted"/>
<feature type="transmembrane region" description="Helical" evidence="3">
    <location>
        <begin position="430"/>
        <end position="450"/>
    </location>
</feature>
<dbReference type="PANTHER" id="PTHR39394:SF1">
    <property type="entry name" value="DNAJ HOMOLOGUE SUBFAMILY C MEMBER 28 CONSERVED DOMAIN-CONTAINING PROTEIN"/>
    <property type="match status" value="1"/>
</dbReference>
<keyword evidence="3" id="KW-0812">Transmembrane</keyword>
<feature type="transmembrane region" description="Helical" evidence="3">
    <location>
        <begin position="193"/>
        <end position="211"/>
    </location>
</feature>
<dbReference type="Gene3D" id="1.20.1250.20">
    <property type="entry name" value="MFS general substrate transporter like domains"/>
    <property type="match status" value="1"/>
</dbReference>
<dbReference type="InterPro" id="IPR036259">
    <property type="entry name" value="MFS_trans_sf"/>
</dbReference>
<feature type="compositionally biased region" description="Basic and acidic residues" evidence="2">
    <location>
        <begin position="1"/>
        <end position="10"/>
    </location>
</feature>
<keyword evidence="3" id="KW-0472">Membrane</keyword>
<keyword evidence="6" id="KW-1185">Reference proteome</keyword>
<feature type="transmembrane region" description="Helical" evidence="3">
    <location>
        <begin position="131"/>
        <end position="149"/>
    </location>
</feature>
<accession>A0A0F4ZDP7</accession>
<evidence type="ECO:0000256" key="3">
    <source>
        <dbReference type="SAM" id="Phobius"/>
    </source>
</evidence>
<protein>
    <recommendedName>
        <fullName evidence="4">Major facilitator superfamily (MFS) profile domain-containing protein</fullName>
    </recommendedName>
</protein>
<feature type="transmembrane region" description="Helical" evidence="3">
    <location>
        <begin position="231"/>
        <end position="253"/>
    </location>
</feature>
<comment type="caution">
    <text evidence="5">The sequence shown here is derived from an EMBL/GenBank/DDBJ whole genome shotgun (WGS) entry which is preliminary data.</text>
</comment>
<feature type="transmembrane region" description="Helical" evidence="3">
    <location>
        <begin position="329"/>
        <end position="353"/>
    </location>
</feature>
<dbReference type="SUPFAM" id="SSF103473">
    <property type="entry name" value="MFS general substrate transporter"/>
    <property type="match status" value="1"/>
</dbReference>
<feature type="transmembrane region" description="Helical" evidence="3">
    <location>
        <begin position="405"/>
        <end position="424"/>
    </location>
</feature>
<dbReference type="InterPro" id="IPR018961">
    <property type="entry name" value="DnaJ_homolog_subfam-C_membr-28"/>
</dbReference>
<dbReference type="InterPro" id="IPR020846">
    <property type="entry name" value="MFS_dom"/>
</dbReference>
<feature type="transmembrane region" description="Helical" evidence="3">
    <location>
        <begin position="155"/>
        <end position="181"/>
    </location>
</feature>
<dbReference type="AlphaFoldDB" id="A0A0F4ZDP7"/>
<dbReference type="EMBL" id="LAEV01001190">
    <property type="protein sequence ID" value="KKA28729.1"/>
    <property type="molecule type" value="Genomic_DNA"/>
</dbReference>
<comment type="subcellular location">
    <subcellularLocation>
        <location evidence="1">Membrane</location>
        <topology evidence="1">Multi-pass membrane protein</topology>
    </subcellularLocation>
</comment>
<reference evidence="5 6" key="1">
    <citation type="submission" date="2015-03" db="EMBL/GenBank/DDBJ databases">
        <authorList>
            <person name="Radwan O."/>
            <person name="Al-Naeli F.A."/>
            <person name="Rendon G.A."/>
            <person name="Fields C."/>
        </authorList>
    </citation>
    <scope>NUCLEOTIDE SEQUENCE [LARGE SCALE GENOMIC DNA]</scope>
    <source>
        <strain evidence="5">CR-DP1</strain>
    </source>
</reference>
<name>A0A0F4ZDP7_9PEZI</name>
<feature type="region of interest" description="Disordered" evidence="2">
    <location>
        <begin position="488"/>
        <end position="510"/>
    </location>
</feature>
<gene>
    <name evidence="5" type="ORF">TD95_004421</name>
</gene>
<evidence type="ECO:0000313" key="5">
    <source>
        <dbReference type="EMBL" id="KKA28729.1"/>
    </source>
</evidence>
<feature type="region of interest" description="Disordered" evidence="2">
    <location>
        <begin position="611"/>
        <end position="632"/>
    </location>
</feature>
<dbReference type="Proteomes" id="UP000033483">
    <property type="component" value="Unassembled WGS sequence"/>
</dbReference>
<evidence type="ECO:0000313" key="6">
    <source>
        <dbReference type="Proteomes" id="UP000033483"/>
    </source>
</evidence>
<dbReference type="GO" id="GO:0022857">
    <property type="term" value="F:transmembrane transporter activity"/>
    <property type="evidence" value="ECO:0007669"/>
    <property type="project" value="InterPro"/>
</dbReference>
<dbReference type="OrthoDB" id="3936150at2759"/>
<dbReference type="Pfam" id="PF09350">
    <property type="entry name" value="DJC28_CD"/>
    <property type="match status" value="1"/>
</dbReference>
<dbReference type="Pfam" id="PF07690">
    <property type="entry name" value="MFS_1"/>
    <property type="match status" value="1"/>
</dbReference>
<keyword evidence="3" id="KW-1133">Transmembrane helix</keyword>
<evidence type="ECO:0000256" key="2">
    <source>
        <dbReference type="SAM" id="MobiDB-lite"/>
    </source>
</evidence>
<dbReference type="PANTHER" id="PTHR39394">
    <property type="entry name" value="YALI0E31793P"/>
    <property type="match status" value="1"/>
</dbReference>
<evidence type="ECO:0000259" key="4">
    <source>
        <dbReference type="PROSITE" id="PS50850"/>
    </source>
</evidence>
<feature type="domain" description="Major facilitator superfamily (MFS) profile" evidence="4">
    <location>
        <begin position="63"/>
        <end position="546"/>
    </location>
</feature>
<dbReference type="CDD" id="cd17316">
    <property type="entry name" value="MFS_SV2_like"/>
    <property type="match status" value="1"/>
</dbReference>
<dbReference type="PROSITE" id="PS50850">
    <property type="entry name" value="MFS"/>
    <property type="match status" value="1"/>
</dbReference>